<keyword evidence="5" id="KW-1185">Reference proteome</keyword>
<dbReference type="GO" id="GO:0051792">
    <property type="term" value="P:medium-chain fatty acid biosynthetic process"/>
    <property type="evidence" value="ECO:0007669"/>
    <property type="project" value="TreeGrafter"/>
</dbReference>
<dbReference type="AlphaFoldDB" id="A0A1X2IBW4"/>
<feature type="active site" description="Charge relay system" evidence="2">
    <location>
        <position position="352"/>
    </location>
</feature>
<dbReference type="InterPro" id="IPR029058">
    <property type="entry name" value="AB_hydrolase_fold"/>
</dbReference>
<dbReference type="GO" id="GO:0047372">
    <property type="term" value="F:monoacylglycerol lipase activity"/>
    <property type="evidence" value="ECO:0007669"/>
    <property type="project" value="TreeGrafter"/>
</dbReference>
<dbReference type="OrthoDB" id="5954035at2759"/>
<dbReference type="PANTHER" id="PTHR10794:SF63">
    <property type="entry name" value="ALPHA_BETA HYDROLASE 1, ISOFORM A"/>
    <property type="match status" value="1"/>
</dbReference>
<dbReference type="InterPro" id="IPR012020">
    <property type="entry name" value="ABHD4"/>
</dbReference>
<dbReference type="PANTHER" id="PTHR10794">
    <property type="entry name" value="ABHYDROLASE DOMAIN-CONTAINING PROTEIN"/>
    <property type="match status" value="1"/>
</dbReference>
<dbReference type="GO" id="GO:0008126">
    <property type="term" value="F:acetylesterase activity"/>
    <property type="evidence" value="ECO:0007669"/>
    <property type="project" value="TreeGrafter"/>
</dbReference>
<dbReference type="InterPro" id="IPR050960">
    <property type="entry name" value="AB_hydrolase_4_sf"/>
</dbReference>
<dbReference type="Pfam" id="PF00561">
    <property type="entry name" value="Abhydrolase_1"/>
    <property type="match status" value="1"/>
</dbReference>
<dbReference type="GO" id="GO:0051793">
    <property type="term" value="P:medium-chain fatty acid catabolic process"/>
    <property type="evidence" value="ECO:0007669"/>
    <property type="project" value="TreeGrafter"/>
</dbReference>
<accession>A0A1X2IBW4</accession>
<dbReference type="PIRSF" id="PIRSF005211">
    <property type="entry name" value="Ab_hydro_YheT"/>
    <property type="match status" value="1"/>
</dbReference>
<dbReference type="Gene3D" id="3.40.50.1820">
    <property type="entry name" value="alpha/beta hydrolase"/>
    <property type="match status" value="1"/>
</dbReference>
<dbReference type="EMBL" id="MCGE01000016">
    <property type="protein sequence ID" value="ORZ13593.1"/>
    <property type="molecule type" value="Genomic_DNA"/>
</dbReference>
<evidence type="ECO:0000313" key="5">
    <source>
        <dbReference type="Proteomes" id="UP000193560"/>
    </source>
</evidence>
<sequence length="416" mass="46488">MTKVQLIHHKETVKVPLNETTLVSLTEFIQQKCPHLYGPEASFHATPYLFNGHLQTGYAAYYKGTPSMDDILYQREYLGMKDGGQVALDWFPALPAANSTDAQDDGLLDTPTLVCMHGLTGGSHESYIRGILEVVTATPFNYQSVVINNRGCGKSELKTSQLFCGAYTEDVRVALKRIQKQLKPGTPLIAIGFSLGANILVKYLGEEGDRTPLTAAISVANPFDFVRSMDCLESGTFSKNVYSAGMATNLKNVFKLHEEILQTNERIDKDNVMAVTTLREFDEAFTRRMFGYDSTHHYYFDASSSRKIEHVKIPLLCLNALDDPIANYQCLPIEQVQSNPNVILALTPHGGHIGWFEHFRQPSRWMNIPLIEFITAVFQAHDRRLLTDDVSTTPQVIDPDDVAKTVESIEHEKGLA</sequence>
<dbReference type="InterPro" id="IPR000073">
    <property type="entry name" value="AB_hydrolase_1"/>
</dbReference>
<protein>
    <submittedName>
        <fullName evidence="4">Alpha/Beta hydrolase protein</fullName>
    </submittedName>
</protein>
<dbReference type="Proteomes" id="UP000193560">
    <property type="component" value="Unassembled WGS sequence"/>
</dbReference>
<feature type="active site" description="Charge relay system" evidence="2">
    <location>
        <position position="194"/>
    </location>
</feature>
<dbReference type="SUPFAM" id="SSF53474">
    <property type="entry name" value="alpha/beta-Hydrolases"/>
    <property type="match status" value="1"/>
</dbReference>
<comment type="caution">
    <text evidence="4">The sequence shown here is derived from an EMBL/GenBank/DDBJ whole genome shotgun (WGS) entry which is preliminary data.</text>
</comment>
<comment type="similarity">
    <text evidence="1">Belongs to the AB hydrolase superfamily. AB hydrolase 4 family.</text>
</comment>
<reference evidence="4 5" key="1">
    <citation type="submission" date="2016-07" db="EMBL/GenBank/DDBJ databases">
        <title>Pervasive Adenine N6-methylation of Active Genes in Fungi.</title>
        <authorList>
            <consortium name="DOE Joint Genome Institute"/>
            <person name="Mondo S.J."/>
            <person name="Dannebaum R.O."/>
            <person name="Kuo R.C."/>
            <person name="Labutti K."/>
            <person name="Haridas S."/>
            <person name="Kuo A."/>
            <person name="Salamov A."/>
            <person name="Ahrendt S.R."/>
            <person name="Lipzen A."/>
            <person name="Sullivan W."/>
            <person name="Andreopoulos W.B."/>
            <person name="Clum A."/>
            <person name="Lindquist E."/>
            <person name="Daum C."/>
            <person name="Ramamoorthy G.K."/>
            <person name="Gryganskyi A."/>
            <person name="Culley D."/>
            <person name="Magnuson J.K."/>
            <person name="James T.Y."/>
            <person name="O'Malley M.A."/>
            <person name="Stajich J.E."/>
            <person name="Spatafora J.W."/>
            <person name="Visel A."/>
            <person name="Grigoriev I.V."/>
        </authorList>
    </citation>
    <scope>NUCLEOTIDE SEQUENCE [LARGE SCALE GENOMIC DNA]</scope>
    <source>
        <strain evidence="4 5">NRRL 1336</strain>
    </source>
</reference>
<evidence type="ECO:0000256" key="1">
    <source>
        <dbReference type="ARBA" id="ARBA00010884"/>
    </source>
</evidence>
<evidence type="ECO:0000259" key="3">
    <source>
        <dbReference type="Pfam" id="PF00561"/>
    </source>
</evidence>
<feature type="domain" description="AB hydrolase-1" evidence="3">
    <location>
        <begin position="111"/>
        <end position="358"/>
    </location>
</feature>
<feature type="active site" description="Charge relay system" evidence="2">
    <location>
        <position position="323"/>
    </location>
</feature>
<dbReference type="STRING" id="90262.A0A1X2IBW4"/>
<organism evidence="4 5">
    <name type="scientific">Absidia repens</name>
    <dbReference type="NCBI Taxonomy" id="90262"/>
    <lineage>
        <taxon>Eukaryota</taxon>
        <taxon>Fungi</taxon>
        <taxon>Fungi incertae sedis</taxon>
        <taxon>Mucoromycota</taxon>
        <taxon>Mucoromycotina</taxon>
        <taxon>Mucoromycetes</taxon>
        <taxon>Mucorales</taxon>
        <taxon>Cunninghamellaceae</taxon>
        <taxon>Absidia</taxon>
    </lineage>
</organism>
<evidence type="ECO:0000313" key="4">
    <source>
        <dbReference type="EMBL" id="ORZ13593.1"/>
    </source>
</evidence>
<gene>
    <name evidence="4" type="ORF">BCR42DRAFT_483325</name>
</gene>
<evidence type="ECO:0000256" key="2">
    <source>
        <dbReference type="PIRSR" id="PIRSR005211-1"/>
    </source>
</evidence>
<keyword evidence="4" id="KW-0378">Hydrolase</keyword>
<name>A0A1X2IBW4_9FUNG</name>
<proteinExistence type="inferred from homology"/>